<evidence type="ECO:0000313" key="2">
    <source>
        <dbReference type="Proteomes" id="UP001162992"/>
    </source>
</evidence>
<proteinExistence type="predicted"/>
<sequence>MGLLGALQPFNQVVDCSQKSAKTLPGMLLQQLLLCNQNVMHGFCIYGGLADNRKEIHRNCTYEMCCQQERFKEIFLNESWVRYESSIELEQYERSKSWTEKLHRVKDNYWYAHDQEDVSGDNQDGDCRKSGNKSTEEENDDENDGDEDNWNAEDGSYDYNADENNQDGEDDDKQYSGGDGDDDPDEDSDKDYNFEEDNDQDEDEDEDDEDGYEDEDYGNDAEIVGPISHSDLHGTAEQLKLNLGFKTATESNCDNTEEETWEDDYEDSLESPGRQNWHAETDPELETVEDYDQDLWNKEFQKYLDQKPEFRARLQYQVRCILIVPAFEAGGCSVSAFEQFYRKKFRRGIKATGFSTAARLCRAMPHVVQRRLLDEERKLYLVESSKNFRVVAGIRSGLRRIVYDIVKLHSQGLLVDEFVQECSRVMGRPLATVLTELAYGTPNVDSMIRDMLDIISLRNHGSENSKIFLCRGAEDPALTDGILLDRTWDCLTQRNPNSYFNESDLEQCHLPKATKAAHAEVEMLDGCEEQVSAASLEGSGNVSDGCLEHIIVKDYAFSSNLGDENLNGSDICLPFSEDESFLQARFKLRVLLAVCTSGIKLSKLEEAYEKMFSLKLNLNTLGCSSIIDLANSWQDIIVLSDTKPECAYLLPSKDNMRILQTLRSGLRLTIFSFLLVSYPEGMDSCEFLSALQQSLSDDLWDTFVAEGYITDAARKPFNYSFISKNEDFHVTYFAEFCLMLHDMVDFIRLGCQDNGSLMIKLRGTNFPVLDFPEESLNFDFDQTIQLHEHSEEESPLKNKCFSHSKGLTTKHGLEEATRLQNVSLAKSKSFPSPTLKHQVRLILGSPKYNGCALSLYEFCTIFKERTGKNLHLNGYKDVKSLMDAMPDVVSRDSLRAGRLKLSKTCQNQRIIAATKAGLRQILYWALLKNSGGLWVELLEGWYSDFAGSSLGLKLYKYGYRGSRKGLVSPVFTFLEDMVDLMNKYKIDSLDMYNLAGRVDDPVPADALLLGLSSDDIQYNPLRDVFGAAYTNDDNNKLQSTLRDVDDKSSQRGASTLIEGYEADTEGGRVLERTGNSSSISVAMVPSVNEVTVGSGQQSLTW</sequence>
<dbReference type="Proteomes" id="UP001162992">
    <property type="component" value="Chromosome 19"/>
</dbReference>
<dbReference type="EMBL" id="CM055110">
    <property type="protein sequence ID" value="KAJ7521727.1"/>
    <property type="molecule type" value="Genomic_DNA"/>
</dbReference>
<protein>
    <submittedName>
        <fullName evidence="1">Uncharacterized protein</fullName>
    </submittedName>
</protein>
<accession>A0ACC2AW14</accession>
<keyword evidence="2" id="KW-1185">Reference proteome</keyword>
<gene>
    <name evidence="1" type="ORF">O6H91_19G065100</name>
</gene>
<organism evidence="1 2">
    <name type="scientific">Diphasiastrum complanatum</name>
    <name type="common">Issler's clubmoss</name>
    <name type="synonym">Lycopodium complanatum</name>
    <dbReference type="NCBI Taxonomy" id="34168"/>
    <lineage>
        <taxon>Eukaryota</taxon>
        <taxon>Viridiplantae</taxon>
        <taxon>Streptophyta</taxon>
        <taxon>Embryophyta</taxon>
        <taxon>Tracheophyta</taxon>
        <taxon>Lycopodiopsida</taxon>
        <taxon>Lycopodiales</taxon>
        <taxon>Lycopodiaceae</taxon>
        <taxon>Lycopodioideae</taxon>
        <taxon>Diphasiastrum</taxon>
    </lineage>
</organism>
<comment type="caution">
    <text evidence="1">The sequence shown here is derived from an EMBL/GenBank/DDBJ whole genome shotgun (WGS) entry which is preliminary data.</text>
</comment>
<reference evidence="2" key="1">
    <citation type="journal article" date="2024" name="Proc. Natl. Acad. Sci. U.S.A.">
        <title>Extraordinary preservation of gene collinearity over three hundred million years revealed in homosporous lycophytes.</title>
        <authorList>
            <person name="Li C."/>
            <person name="Wickell D."/>
            <person name="Kuo L.Y."/>
            <person name="Chen X."/>
            <person name="Nie B."/>
            <person name="Liao X."/>
            <person name="Peng D."/>
            <person name="Ji J."/>
            <person name="Jenkins J."/>
            <person name="Williams M."/>
            <person name="Shu S."/>
            <person name="Plott C."/>
            <person name="Barry K."/>
            <person name="Rajasekar S."/>
            <person name="Grimwood J."/>
            <person name="Han X."/>
            <person name="Sun S."/>
            <person name="Hou Z."/>
            <person name="He W."/>
            <person name="Dai G."/>
            <person name="Sun C."/>
            <person name="Schmutz J."/>
            <person name="Leebens-Mack J.H."/>
            <person name="Li F.W."/>
            <person name="Wang L."/>
        </authorList>
    </citation>
    <scope>NUCLEOTIDE SEQUENCE [LARGE SCALE GENOMIC DNA]</scope>
    <source>
        <strain evidence="2">cv. PW_Plant_1</strain>
    </source>
</reference>
<evidence type="ECO:0000313" key="1">
    <source>
        <dbReference type="EMBL" id="KAJ7521727.1"/>
    </source>
</evidence>
<name>A0ACC2AW14_DIPCM</name>